<dbReference type="EMBL" id="SKBQ01000087">
    <property type="protein sequence ID" value="TPX07716.1"/>
    <property type="molecule type" value="Genomic_DNA"/>
</dbReference>
<protein>
    <submittedName>
        <fullName evidence="2">Uncharacterized protein</fullName>
    </submittedName>
</protein>
<organism evidence="2 3">
    <name type="scientific">Thyridium curvatum</name>
    <dbReference type="NCBI Taxonomy" id="1093900"/>
    <lineage>
        <taxon>Eukaryota</taxon>
        <taxon>Fungi</taxon>
        <taxon>Dikarya</taxon>
        <taxon>Ascomycota</taxon>
        <taxon>Pezizomycotina</taxon>
        <taxon>Sordariomycetes</taxon>
        <taxon>Sordariomycetidae</taxon>
        <taxon>Thyridiales</taxon>
        <taxon>Thyridiaceae</taxon>
        <taxon>Thyridium</taxon>
    </lineage>
</organism>
<dbReference type="InParanoid" id="A0A507AME1"/>
<keyword evidence="3" id="KW-1185">Reference proteome</keyword>
<evidence type="ECO:0000313" key="3">
    <source>
        <dbReference type="Proteomes" id="UP000319257"/>
    </source>
</evidence>
<gene>
    <name evidence="2" type="ORF">E0L32_010612</name>
</gene>
<dbReference type="GeneID" id="41978059"/>
<dbReference type="RefSeq" id="XP_030989427.1">
    <property type="nucleotide sequence ID" value="XM_031133249.1"/>
</dbReference>
<name>A0A507AME1_9PEZI</name>
<evidence type="ECO:0000256" key="1">
    <source>
        <dbReference type="SAM" id="MobiDB-lite"/>
    </source>
</evidence>
<comment type="caution">
    <text evidence="2">The sequence shown here is derived from an EMBL/GenBank/DDBJ whole genome shotgun (WGS) entry which is preliminary data.</text>
</comment>
<dbReference type="Proteomes" id="UP000319257">
    <property type="component" value="Unassembled WGS sequence"/>
</dbReference>
<reference evidence="2 3" key="1">
    <citation type="submission" date="2019-06" db="EMBL/GenBank/DDBJ databases">
        <title>Draft genome sequence of the filamentous fungus Phialemoniopsis curvata isolated from diesel fuel.</title>
        <authorList>
            <person name="Varaljay V.A."/>
            <person name="Lyon W.J."/>
            <person name="Crouch A.L."/>
            <person name="Drake C.E."/>
            <person name="Hollomon J.M."/>
            <person name="Nadeau L.J."/>
            <person name="Nunn H.S."/>
            <person name="Stevenson B.S."/>
            <person name="Bojanowski C.L."/>
            <person name="Crookes-Goodson W.J."/>
        </authorList>
    </citation>
    <scope>NUCLEOTIDE SEQUENCE [LARGE SCALE GENOMIC DNA]</scope>
    <source>
        <strain evidence="2 3">D216</strain>
    </source>
</reference>
<feature type="region of interest" description="Disordered" evidence="1">
    <location>
        <begin position="1"/>
        <end position="51"/>
    </location>
</feature>
<accession>A0A507AME1</accession>
<feature type="compositionally biased region" description="Low complexity" evidence="1">
    <location>
        <begin position="37"/>
        <end position="48"/>
    </location>
</feature>
<proteinExistence type="predicted"/>
<dbReference type="AlphaFoldDB" id="A0A507AME1"/>
<sequence length="209" mass="23573">MSARTSNQLHPDESQSKQTQPDSLPPNTSPTKARTVAANQAPPANIPATVYPEVDFEHQKWPEEQRPGREERPNNCITRQLCRDILRNYYEHLENDPSPAYLEWVGPGVKVVLVSQDETVVLVAQSDGPVRQLDWSPGGRLRTFLTLMADDSLINDVEEETECWGFKPDEDDDGIVRFMFCMGGLSHGFSLPLLRSFCFLSANVFRVLV</sequence>
<evidence type="ECO:0000313" key="2">
    <source>
        <dbReference type="EMBL" id="TPX07716.1"/>
    </source>
</evidence>